<dbReference type="Proteomes" id="UP000681722">
    <property type="component" value="Unassembled WGS sequence"/>
</dbReference>
<protein>
    <submittedName>
        <fullName evidence="1">Uncharacterized protein</fullName>
    </submittedName>
</protein>
<dbReference type="EMBL" id="CAJOBC010043869">
    <property type="protein sequence ID" value="CAF4153323.1"/>
    <property type="molecule type" value="Genomic_DNA"/>
</dbReference>
<accession>A0A815EMF5</accession>
<evidence type="ECO:0000313" key="3">
    <source>
        <dbReference type="Proteomes" id="UP000663829"/>
    </source>
</evidence>
<dbReference type="Proteomes" id="UP000663829">
    <property type="component" value="Unassembled WGS sequence"/>
</dbReference>
<evidence type="ECO:0000313" key="2">
    <source>
        <dbReference type="EMBL" id="CAF4153323.1"/>
    </source>
</evidence>
<comment type="caution">
    <text evidence="1">The sequence shown here is derived from an EMBL/GenBank/DDBJ whole genome shotgun (WGS) entry which is preliminary data.</text>
</comment>
<dbReference type="EMBL" id="CAJNOQ010013058">
    <property type="protein sequence ID" value="CAF1313487.1"/>
    <property type="molecule type" value="Genomic_DNA"/>
</dbReference>
<reference evidence="1" key="1">
    <citation type="submission" date="2021-02" db="EMBL/GenBank/DDBJ databases">
        <authorList>
            <person name="Nowell W R."/>
        </authorList>
    </citation>
    <scope>NUCLEOTIDE SEQUENCE</scope>
</reference>
<organism evidence="1 3">
    <name type="scientific">Didymodactylos carnosus</name>
    <dbReference type="NCBI Taxonomy" id="1234261"/>
    <lineage>
        <taxon>Eukaryota</taxon>
        <taxon>Metazoa</taxon>
        <taxon>Spiralia</taxon>
        <taxon>Gnathifera</taxon>
        <taxon>Rotifera</taxon>
        <taxon>Eurotatoria</taxon>
        <taxon>Bdelloidea</taxon>
        <taxon>Philodinida</taxon>
        <taxon>Philodinidae</taxon>
        <taxon>Didymodactylos</taxon>
    </lineage>
</organism>
<name>A0A815EMF5_9BILA</name>
<proteinExistence type="predicted"/>
<evidence type="ECO:0000313" key="1">
    <source>
        <dbReference type="EMBL" id="CAF1313487.1"/>
    </source>
</evidence>
<gene>
    <name evidence="1" type="ORF">GPM918_LOCUS29112</name>
    <name evidence="2" type="ORF">SRO942_LOCUS29672</name>
</gene>
<keyword evidence="3" id="KW-1185">Reference proteome</keyword>
<dbReference type="AlphaFoldDB" id="A0A815EMF5"/>
<sequence length="180" mass="20515">MDRCCSCVARLLRASDFRRLAPPVFRMFISIRVLKTLPWHTKVCNKCRQSYAYWKRCNPEFTNIFDRIEEEFVENSESEDDQVEDMDTNAAADKECQTIEQDDGTPSITLPLNCTVCSHKSIRTAVACLLSKLRLGLSNTVLGLLFELPDKRAVSRVSESYLKEYGLGAVKMLLFLDDSS</sequence>